<dbReference type="PANTHER" id="PTHR11091">
    <property type="entry name" value="OXIDOREDUCTASE-RELATED"/>
    <property type="match status" value="1"/>
</dbReference>
<dbReference type="InterPro" id="IPR043144">
    <property type="entry name" value="Mal/L-sulf/L-lact_DH-like_ah"/>
</dbReference>
<dbReference type="SUPFAM" id="SSF89733">
    <property type="entry name" value="L-sulfolactate dehydrogenase-like"/>
    <property type="match status" value="1"/>
</dbReference>
<dbReference type="InterPro" id="IPR043143">
    <property type="entry name" value="Mal/L-sulf/L-lact_DH-like_NADP"/>
</dbReference>
<evidence type="ECO:0000313" key="4">
    <source>
        <dbReference type="Proteomes" id="UP001595632"/>
    </source>
</evidence>
<dbReference type="Gene3D" id="3.30.1370.60">
    <property type="entry name" value="Hypothetical oxidoreductase yiak, domain 2"/>
    <property type="match status" value="1"/>
</dbReference>
<dbReference type="InterPro" id="IPR003767">
    <property type="entry name" value="Malate/L-lactate_DH-like"/>
</dbReference>
<dbReference type="InterPro" id="IPR036111">
    <property type="entry name" value="Mal/L-sulfo/L-lacto_DH-like_sf"/>
</dbReference>
<accession>A0ABV7GRR9</accession>
<evidence type="ECO:0000256" key="1">
    <source>
        <dbReference type="ARBA" id="ARBA00006056"/>
    </source>
</evidence>
<dbReference type="RefSeq" id="WP_275634686.1">
    <property type="nucleotide sequence ID" value="NZ_JARGYD010000011.1"/>
</dbReference>
<dbReference type="Pfam" id="PF02615">
    <property type="entry name" value="Ldh_2"/>
    <property type="match status" value="1"/>
</dbReference>
<dbReference type="Proteomes" id="UP001595632">
    <property type="component" value="Unassembled WGS sequence"/>
</dbReference>
<dbReference type="EMBL" id="JBHRTB010000010">
    <property type="protein sequence ID" value="MFC3144299.1"/>
    <property type="molecule type" value="Genomic_DNA"/>
</dbReference>
<name>A0ABV7GRR9_9RHOB</name>
<proteinExistence type="inferred from homology"/>
<gene>
    <name evidence="3" type="ORF">ACFOGP_16370</name>
</gene>
<reference evidence="4" key="1">
    <citation type="journal article" date="2019" name="Int. J. Syst. Evol. Microbiol.">
        <title>The Global Catalogue of Microorganisms (GCM) 10K type strain sequencing project: providing services to taxonomists for standard genome sequencing and annotation.</title>
        <authorList>
            <consortium name="The Broad Institute Genomics Platform"/>
            <consortium name="The Broad Institute Genome Sequencing Center for Infectious Disease"/>
            <person name="Wu L."/>
            <person name="Ma J."/>
        </authorList>
    </citation>
    <scope>NUCLEOTIDE SEQUENCE [LARGE SCALE GENOMIC DNA]</scope>
    <source>
        <strain evidence="4">KCTC 52366</strain>
    </source>
</reference>
<protein>
    <submittedName>
        <fullName evidence="3">Ldh family oxidoreductase</fullName>
    </submittedName>
</protein>
<comment type="similarity">
    <text evidence="1">Belongs to the LDH2/MDH2 oxidoreductase family.</text>
</comment>
<evidence type="ECO:0000313" key="3">
    <source>
        <dbReference type="EMBL" id="MFC3144299.1"/>
    </source>
</evidence>
<keyword evidence="2" id="KW-0560">Oxidoreductase</keyword>
<dbReference type="PANTHER" id="PTHR11091:SF0">
    <property type="entry name" value="MALATE DEHYDROGENASE"/>
    <property type="match status" value="1"/>
</dbReference>
<keyword evidence="4" id="KW-1185">Reference proteome</keyword>
<comment type="caution">
    <text evidence="3">The sequence shown here is derived from an EMBL/GenBank/DDBJ whole genome shotgun (WGS) entry which is preliminary data.</text>
</comment>
<evidence type="ECO:0000256" key="2">
    <source>
        <dbReference type="ARBA" id="ARBA00023002"/>
    </source>
</evidence>
<sequence length="306" mass="30978">MIPAQDAIAKLSRALGGSDAAALAAAALVEADAMGQPRFGISMLDEWTPDASPPPLVDGSRAVAWLDCTDSFAPLAVASATLDLAQTAKQLGIGAVFLRGVRGFGRFAPFLRPLADSGLIALAGAEGPPFVAPHGGTRPVVGTNPLAFAMGRGDDSVIIDAASSSMTMADIRSARAEDKRLPAGSAVDAAGAPTNVAADVAALLPRGGQIGSLLGLVVELMAGVAAGGRGDPKGRGVFLVAIDPTVAAEETGWQDKLAALRNDWTGARGHWPRGGGLAPDATLDDDFRDRLDAYLGKMPPEAGGAQ</sequence>
<dbReference type="Gene3D" id="1.10.1530.10">
    <property type="match status" value="1"/>
</dbReference>
<organism evidence="3 4">
    <name type="scientific">Psychromarinibacter halotolerans</name>
    <dbReference type="NCBI Taxonomy" id="1775175"/>
    <lineage>
        <taxon>Bacteria</taxon>
        <taxon>Pseudomonadati</taxon>
        <taxon>Pseudomonadota</taxon>
        <taxon>Alphaproteobacteria</taxon>
        <taxon>Rhodobacterales</taxon>
        <taxon>Paracoccaceae</taxon>
        <taxon>Psychromarinibacter</taxon>
    </lineage>
</organism>